<feature type="region of interest" description="Disordered" evidence="6">
    <location>
        <begin position="1"/>
        <end position="26"/>
    </location>
</feature>
<feature type="transmembrane region" description="Helical" evidence="7">
    <location>
        <begin position="61"/>
        <end position="79"/>
    </location>
</feature>
<keyword evidence="4 7" id="KW-1133">Transmembrane helix</keyword>
<comment type="similarity">
    <text evidence="2">Belongs to the EamA transporter family.</text>
</comment>
<dbReference type="AlphaFoldDB" id="A0A976G9P4"/>
<evidence type="ECO:0000256" key="4">
    <source>
        <dbReference type="ARBA" id="ARBA00022989"/>
    </source>
</evidence>
<evidence type="ECO:0000256" key="3">
    <source>
        <dbReference type="ARBA" id="ARBA00022692"/>
    </source>
</evidence>
<evidence type="ECO:0000256" key="7">
    <source>
        <dbReference type="SAM" id="Phobius"/>
    </source>
</evidence>
<feature type="transmembrane region" description="Helical" evidence="7">
    <location>
        <begin position="34"/>
        <end position="55"/>
    </location>
</feature>
<dbReference type="PANTHER" id="PTHR32322">
    <property type="entry name" value="INNER MEMBRANE TRANSPORTER"/>
    <property type="match status" value="1"/>
</dbReference>
<evidence type="ECO:0000256" key="2">
    <source>
        <dbReference type="ARBA" id="ARBA00007362"/>
    </source>
</evidence>
<accession>A0A976G9P4</accession>
<dbReference type="InterPro" id="IPR050638">
    <property type="entry name" value="AA-Vitamin_Transporters"/>
</dbReference>
<feature type="transmembrane region" description="Helical" evidence="7">
    <location>
        <begin position="209"/>
        <end position="230"/>
    </location>
</feature>
<dbReference type="InterPro" id="IPR037185">
    <property type="entry name" value="EmrE-like"/>
</dbReference>
<comment type="caution">
    <text evidence="9">The sequence shown here is derived from an EMBL/GenBank/DDBJ whole genome shotgun (WGS) entry which is preliminary data.</text>
</comment>
<dbReference type="EMBL" id="OGUS01000118">
    <property type="protein sequence ID" value="SPC13301.1"/>
    <property type="molecule type" value="Genomic_DNA"/>
</dbReference>
<dbReference type="Pfam" id="PF00892">
    <property type="entry name" value="EamA"/>
    <property type="match status" value="2"/>
</dbReference>
<evidence type="ECO:0000256" key="6">
    <source>
        <dbReference type="SAM" id="MobiDB-lite"/>
    </source>
</evidence>
<sequence>MPASSRTSPHTSLHTSPHTSSPASIPAAPPSGGMLLGFIGVAIFSQTLPFTRLAVAELDPIFVALARAVLAALPALALLAMRGALAAARRPRGGQWPRLAVTALGVVVGFPVFSSLAMREVPASHGAIVVGLLPLATAVFAAWFGRERPSAGFWLSAVAGSALVVGFAVWQGAGGLQHADWYLFAAVVLGALGYAEGGKLSRELGGLETISWALVASLPVLVPAVAWLALRDLPAIAAASPRAWAGMAYVSVFSMFIGFLFWYAGLAKGGVARVGQIQLLQPFLTLAGGALILAEPLDAPTIAFAVAVIAVVAVGRRAAVRQSAPAPAPETSPVLPGRIH</sequence>
<proteinExistence type="inferred from homology"/>
<dbReference type="InterPro" id="IPR000620">
    <property type="entry name" value="EamA_dom"/>
</dbReference>
<evidence type="ECO:0000313" key="10">
    <source>
        <dbReference type="Proteomes" id="UP000256862"/>
    </source>
</evidence>
<organism evidence="9 10">
    <name type="scientific">Cupriavidus oxalaticus</name>
    <dbReference type="NCBI Taxonomy" id="96344"/>
    <lineage>
        <taxon>Bacteria</taxon>
        <taxon>Pseudomonadati</taxon>
        <taxon>Pseudomonadota</taxon>
        <taxon>Betaproteobacteria</taxon>
        <taxon>Burkholderiales</taxon>
        <taxon>Burkholderiaceae</taxon>
        <taxon>Cupriavidus</taxon>
    </lineage>
</organism>
<feature type="transmembrane region" description="Helical" evidence="7">
    <location>
        <begin position="124"/>
        <end position="144"/>
    </location>
</feature>
<comment type="subcellular location">
    <subcellularLocation>
        <location evidence="1">Membrane</location>
        <topology evidence="1">Multi-pass membrane protein</topology>
    </subcellularLocation>
</comment>
<protein>
    <submittedName>
        <fullName evidence="9">Uncharacterized transporter YdeK</fullName>
    </submittedName>
</protein>
<feature type="transmembrane region" description="Helical" evidence="7">
    <location>
        <begin position="300"/>
        <end position="319"/>
    </location>
</feature>
<dbReference type="Proteomes" id="UP000256862">
    <property type="component" value="Chromosome CO2235"/>
</dbReference>
<feature type="transmembrane region" description="Helical" evidence="7">
    <location>
        <begin position="242"/>
        <end position="265"/>
    </location>
</feature>
<dbReference type="GO" id="GO:0016020">
    <property type="term" value="C:membrane"/>
    <property type="evidence" value="ECO:0007669"/>
    <property type="project" value="UniProtKB-SubCell"/>
</dbReference>
<name>A0A976G9P4_9BURK</name>
<feature type="transmembrane region" description="Helical" evidence="7">
    <location>
        <begin position="151"/>
        <end position="173"/>
    </location>
</feature>
<evidence type="ECO:0000256" key="1">
    <source>
        <dbReference type="ARBA" id="ARBA00004141"/>
    </source>
</evidence>
<dbReference type="PANTHER" id="PTHR32322:SF2">
    <property type="entry name" value="EAMA DOMAIN-CONTAINING PROTEIN"/>
    <property type="match status" value="1"/>
</dbReference>
<gene>
    <name evidence="9" type="primary">ydeK</name>
    <name evidence="9" type="ORF">CO2235_180199</name>
</gene>
<feature type="domain" description="EamA" evidence="8">
    <location>
        <begin position="33"/>
        <end position="160"/>
    </location>
</feature>
<reference evidence="9 10" key="1">
    <citation type="submission" date="2018-01" db="EMBL/GenBank/DDBJ databases">
        <authorList>
            <person name="Clerissi C."/>
        </authorList>
    </citation>
    <scope>NUCLEOTIDE SEQUENCE [LARGE SCALE GENOMIC DNA]</scope>
    <source>
        <strain evidence="9">Cupriavidus oxalaticus LMG 2235</strain>
    </source>
</reference>
<dbReference type="SUPFAM" id="SSF103481">
    <property type="entry name" value="Multidrug resistance efflux transporter EmrE"/>
    <property type="match status" value="2"/>
</dbReference>
<feature type="domain" description="EamA" evidence="8">
    <location>
        <begin position="180"/>
        <end position="313"/>
    </location>
</feature>
<keyword evidence="5 7" id="KW-0472">Membrane</keyword>
<feature type="transmembrane region" description="Helical" evidence="7">
    <location>
        <begin position="99"/>
        <end position="118"/>
    </location>
</feature>
<evidence type="ECO:0000313" key="9">
    <source>
        <dbReference type="EMBL" id="SPC13301.1"/>
    </source>
</evidence>
<evidence type="ECO:0000259" key="8">
    <source>
        <dbReference type="Pfam" id="PF00892"/>
    </source>
</evidence>
<keyword evidence="3 7" id="KW-0812">Transmembrane</keyword>
<evidence type="ECO:0000256" key="5">
    <source>
        <dbReference type="ARBA" id="ARBA00023136"/>
    </source>
</evidence>